<dbReference type="PIRSF" id="PIRSF033096">
    <property type="entry name" value="PPPtase_5"/>
    <property type="match status" value="1"/>
</dbReference>
<dbReference type="PANTHER" id="PTHR45668:SF5">
    <property type="entry name" value="SERINE_THREONINE-PROTEIN PHOSPHATASE 5"/>
    <property type="match status" value="1"/>
</dbReference>
<dbReference type="InterPro" id="IPR041753">
    <property type="entry name" value="PP5_C"/>
</dbReference>
<evidence type="ECO:0000313" key="12">
    <source>
        <dbReference type="EMBL" id="PVV04789.1"/>
    </source>
</evidence>
<feature type="domain" description="Serine/threonine specific protein phosphatases" evidence="11">
    <location>
        <begin position="322"/>
        <end position="327"/>
    </location>
</feature>
<feature type="compositionally biased region" description="Polar residues" evidence="10">
    <location>
        <begin position="186"/>
        <end position="196"/>
    </location>
</feature>
<evidence type="ECO:0000256" key="9">
    <source>
        <dbReference type="RuleBase" id="RU004273"/>
    </source>
</evidence>
<comment type="caution">
    <text evidence="12">The sequence shown here is derived from an EMBL/GenBank/DDBJ whole genome shotgun (WGS) entry which is preliminary data.</text>
</comment>
<feature type="active site" description="Proton donor/acceptor" evidence="8">
    <location>
        <position position="326"/>
    </location>
</feature>
<dbReference type="Gene3D" id="3.60.21.10">
    <property type="match status" value="1"/>
</dbReference>
<dbReference type="PANTHER" id="PTHR45668">
    <property type="entry name" value="SERINE/THREONINE-PROTEIN PHOSPHATASE 5-RELATED"/>
    <property type="match status" value="1"/>
</dbReference>
<evidence type="ECO:0000256" key="2">
    <source>
        <dbReference type="ARBA" id="ARBA00008786"/>
    </source>
</evidence>
<dbReference type="Pfam" id="PF00149">
    <property type="entry name" value="Metallophos"/>
    <property type="match status" value="1"/>
</dbReference>
<evidence type="ECO:0000256" key="10">
    <source>
        <dbReference type="SAM" id="MobiDB-lite"/>
    </source>
</evidence>
<dbReference type="Gene3D" id="1.25.40.10">
    <property type="entry name" value="Tetratricopeptide repeat domain"/>
    <property type="match status" value="1"/>
</dbReference>
<sequence>MTEIDKKAEAIKIKNEANKLFSEKKFKEAIEAYTKAIKLDSSVPAFYSNRAQCYIRTELYGAAIEDASEAIKLDNSFTKGYYRRAAALLAMGEIGKARNDFKIVVARMPNDKAVKDKLRTVTQMFKEMMFAEAISGQEDDRLVSSIIDLMDYPLENDYSGPRMKLREKSTEESSVNSETAKKDESSTGQRVENGVNTNDKENEILEYVDKEFVDSLTVWFKDQKKLPLRYMYAILILLQRYLRPLESLIDVKIEKDSILNICGDVHGQYYDLLNIFKLAGEPSKTNTFLFNGDFVDRGSFSIETVMLLFAYKLLYPDHFFLNRGNHESLNMNKIYGFEGEILAKYGKYHGPRLFDLFQETFNVLPVAHLVQEKIFVVHGGLYSEEMEAVDDTANIKGVTLDMIRKINRTKQPSDGGLLTELLWSDPQKMNGRAPNKRGVAIQFGPDITEKFLKLNNLSMIVRSHEQKDNGYEIDHDGKCVTVFSAPNYCDQMGNLGAFMKVSPSLEIEYKTFSAVPHPPVKSMAYASGSPFF</sequence>
<accession>A0A2T9ZJL5</accession>
<dbReference type="InterPro" id="IPR013235">
    <property type="entry name" value="PPP_dom"/>
</dbReference>
<dbReference type="InterPro" id="IPR006186">
    <property type="entry name" value="Ser/Thr-sp_prot-phosphatase"/>
</dbReference>
<dbReference type="STRING" id="133381.A0A2T9ZJL5"/>
<evidence type="ECO:0000256" key="7">
    <source>
        <dbReference type="ARBA" id="ARBA00023211"/>
    </source>
</evidence>
<dbReference type="InterPro" id="IPR051134">
    <property type="entry name" value="PPP_phosphatase"/>
</dbReference>
<dbReference type="AlphaFoldDB" id="A0A2T9ZJL5"/>
<proteinExistence type="inferred from homology"/>
<comment type="similarity">
    <text evidence="2">Belongs to the PPP phosphatase family. PP-5 (PP-T) subfamily.</text>
</comment>
<organism evidence="12 13">
    <name type="scientific">Smittium megazygosporum</name>
    <dbReference type="NCBI Taxonomy" id="133381"/>
    <lineage>
        <taxon>Eukaryota</taxon>
        <taxon>Fungi</taxon>
        <taxon>Fungi incertae sedis</taxon>
        <taxon>Zoopagomycota</taxon>
        <taxon>Kickxellomycotina</taxon>
        <taxon>Harpellomycetes</taxon>
        <taxon>Harpellales</taxon>
        <taxon>Legeriomycetaceae</taxon>
        <taxon>Smittium</taxon>
    </lineage>
</organism>
<evidence type="ECO:0000256" key="4">
    <source>
        <dbReference type="ARBA" id="ARBA00022737"/>
    </source>
</evidence>
<evidence type="ECO:0000256" key="1">
    <source>
        <dbReference type="ARBA" id="ARBA00001936"/>
    </source>
</evidence>
<evidence type="ECO:0000256" key="3">
    <source>
        <dbReference type="ARBA" id="ARBA00022723"/>
    </source>
</evidence>
<dbReference type="SMART" id="SM00156">
    <property type="entry name" value="PP2Ac"/>
    <property type="match status" value="1"/>
</dbReference>
<name>A0A2T9ZJL5_9FUNG</name>
<dbReference type="InterPro" id="IPR004843">
    <property type="entry name" value="Calcineurin-like_PHP"/>
</dbReference>
<dbReference type="InterPro" id="IPR011990">
    <property type="entry name" value="TPR-like_helical_dom_sf"/>
</dbReference>
<dbReference type="GO" id="GO:0004722">
    <property type="term" value="F:protein serine/threonine phosphatase activity"/>
    <property type="evidence" value="ECO:0007669"/>
    <property type="project" value="UniProtKB-EC"/>
</dbReference>
<keyword evidence="3" id="KW-0479">Metal-binding</keyword>
<dbReference type="PRINTS" id="PR00114">
    <property type="entry name" value="STPHPHTASE"/>
</dbReference>
<dbReference type="SUPFAM" id="SSF48452">
    <property type="entry name" value="TPR-like"/>
    <property type="match status" value="1"/>
</dbReference>
<dbReference type="EC" id="3.1.3.16" evidence="9"/>
<evidence type="ECO:0000259" key="11">
    <source>
        <dbReference type="PROSITE" id="PS00125"/>
    </source>
</evidence>
<dbReference type="InterPro" id="IPR029052">
    <property type="entry name" value="Metallo-depent_PP-like"/>
</dbReference>
<comment type="catalytic activity">
    <reaction evidence="9">
        <text>O-phospho-L-threonyl-[protein] + H2O = L-threonyl-[protein] + phosphate</text>
        <dbReference type="Rhea" id="RHEA:47004"/>
        <dbReference type="Rhea" id="RHEA-COMP:11060"/>
        <dbReference type="Rhea" id="RHEA-COMP:11605"/>
        <dbReference type="ChEBI" id="CHEBI:15377"/>
        <dbReference type="ChEBI" id="CHEBI:30013"/>
        <dbReference type="ChEBI" id="CHEBI:43474"/>
        <dbReference type="ChEBI" id="CHEBI:61977"/>
        <dbReference type="EC" id="3.1.3.16"/>
    </reaction>
</comment>
<dbReference type="CDD" id="cd07417">
    <property type="entry name" value="MPP_PP5_C"/>
    <property type="match status" value="1"/>
</dbReference>
<keyword evidence="6" id="KW-0802">TPR repeat</keyword>
<keyword evidence="13" id="KW-1185">Reference proteome</keyword>
<dbReference type="EMBL" id="MBFS01000078">
    <property type="protein sequence ID" value="PVV04789.1"/>
    <property type="molecule type" value="Genomic_DNA"/>
</dbReference>
<keyword evidence="7" id="KW-0464">Manganese</keyword>
<evidence type="ECO:0000256" key="8">
    <source>
        <dbReference type="PIRSR" id="PIRSR033096-1"/>
    </source>
</evidence>
<keyword evidence="4" id="KW-0677">Repeat</keyword>
<dbReference type="InterPro" id="IPR019734">
    <property type="entry name" value="TPR_rpt"/>
</dbReference>
<dbReference type="SUPFAM" id="SSF56300">
    <property type="entry name" value="Metallo-dependent phosphatases"/>
    <property type="match status" value="1"/>
</dbReference>
<protein>
    <recommendedName>
        <fullName evidence="9">Serine/threonine-protein phosphatase</fullName>
        <ecNumber evidence="9">3.1.3.16</ecNumber>
    </recommendedName>
</protein>
<evidence type="ECO:0000256" key="6">
    <source>
        <dbReference type="ARBA" id="ARBA00022803"/>
    </source>
</evidence>
<comment type="cofactor">
    <cofactor evidence="1">
        <name>Mn(2+)</name>
        <dbReference type="ChEBI" id="CHEBI:29035"/>
    </cofactor>
</comment>
<dbReference type="SMART" id="SM00028">
    <property type="entry name" value="TPR"/>
    <property type="match status" value="3"/>
</dbReference>
<dbReference type="Pfam" id="PF13414">
    <property type="entry name" value="TPR_11"/>
    <property type="match status" value="1"/>
</dbReference>
<gene>
    <name evidence="12" type="ORF">BB560_000697</name>
</gene>
<dbReference type="Pfam" id="PF08321">
    <property type="entry name" value="PPP5"/>
    <property type="match status" value="1"/>
</dbReference>
<dbReference type="PROSITE" id="PS00125">
    <property type="entry name" value="SER_THR_PHOSPHATASE"/>
    <property type="match status" value="1"/>
</dbReference>
<feature type="region of interest" description="Disordered" evidence="10">
    <location>
        <begin position="160"/>
        <end position="196"/>
    </location>
</feature>
<dbReference type="GO" id="GO:0046872">
    <property type="term" value="F:metal ion binding"/>
    <property type="evidence" value="ECO:0007669"/>
    <property type="project" value="UniProtKB-KW"/>
</dbReference>
<keyword evidence="5 9" id="KW-0378">Hydrolase</keyword>
<evidence type="ECO:0000313" key="13">
    <source>
        <dbReference type="Proteomes" id="UP000245609"/>
    </source>
</evidence>
<evidence type="ECO:0000256" key="5">
    <source>
        <dbReference type="ARBA" id="ARBA00022801"/>
    </source>
</evidence>
<dbReference type="Proteomes" id="UP000245609">
    <property type="component" value="Unassembled WGS sequence"/>
</dbReference>
<dbReference type="OrthoDB" id="445564at2759"/>
<reference evidence="12 13" key="1">
    <citation type="journal article" date="2018" name="MBio">
        <title>Comparative Genomics Reveals the Core Gene Toolbox for the Fungus-Insect Symbiosis.</title>
        <authorList>
            <person name="Wang Y."/>
            <person name="Stata M."/>
            <person name="Wang W."/>
            <person name="Stajich J.E."/>
            <person name="White M.M."/>
            <person name="Moncalvo J.M."/>
        </authorList>
    </citation>
    <scope>NUCLEOTIDE SEQUENCE [LARGE SCALE GENOMIC DNA]</scope>
    <source>
        <strain evidence="12 13">SC-DP-2</strain>
    </source>
</reference>